<organism evidence="2 3">
    <name type="scientific">Imshaugia aleurites</name>
    <dbReference type="NCBI Taxonomy" id="172621"/>
    <lineage>
        <taxon>Eukaryota</taxon>
        <taxon>Fungi</taxon>
        <taxon>Dikarya</taxon>
        <taxon>Ascomycota</taxon>
        <taxon>Pezizomycotina</taxon>
        <taxon>Lecanoromycetes</taxon>
        <taxon>OSLEUM clade</taxon>
        <taxon>Lecanoromycetidae</taxon>
        <taxon>Lecanorales</taxon>
        <taxon>Lecanorineae</taxon>
        <taxon>Parmeliaceae</taxon>
        <taxon>Imshaugia</taxon>
    </lineage>
</organism>
<comment type="caution">
    <text evidence="2">The sequence shown here is derived from an EMBL/GenBank/DDBJ whole genome shotgun (WGS) entry which is preliminary data.</text>
</comment>
<dbReference type="GO" id="GO:0016747">
    <property type="term" value="F:acyltransferase activity, transferring groups other than amino-acyl groups"/>
    <property type="evidence" value="ECO:0007669"/>
    <property type="project" value="InterPro"/>
</dbReference>
<sequence>MPLSISDCDLTDGPIIAAIHTSTVTPFMKYQFGSASTDAIRDNFRWQYTAVLTQIQQKGSEHVYLKVVDQNPDDGSGTGTMIAWADWELPEDDSAPSSSGGLRGQPPYGYNYRFCGLACDAVEAMRTKVLQGKKCYVLNQLVTLPEHQRRGAGSMLLTWPFERADKEGMVCYLDTEEDGKVIALYEKHGYVKVAECKVPLWVCGLEGVYTHVAMVREPKALAEN</sequence>
<dbReference type="PANTHER" id="PTHR42791:SF1">
    <property type="entry name" value="N-ACETYLTRANSFERASE DOMAIN-CONTAINING PROTEIN"/>
    <property type="match status" value="1"/>
</dbReference>
<feature type="domain" description="N-acetyltransferase" evidence="1">
    <location>
        <begin position="65"/>
        <end position="219"/>
    </location>
</feature>
<accession>A0A8H3J6U4</accession>
<evidence type="ECO:0000313" key="2">
    <source>
        <dbReference type="EMBL" id="CAF9941727.1"/>
    </source>
</evidence>
<dbReference type="PROSITE" id="PS51186">
    <property type="entry name" value="GNAT"/>
    <property type="match status" value="1"/>
</dbReference>
<dbReference type="PANTHER" id="PTHR42791">
    <property type="entry name" value="GNAT FAMILY ACETYLTRANSFERASE"/>
    <property type="match status" value="1"/>
</dbReference>
<keyword evidence="3" id="KW-1185">Reference proteome</keyword>
<protein>
    <recommendedName>
        <fullName evidence="1">N-acetyltransferase domain-containing protein</fullName>
    </recommendedName>
</protein>
<reference evidence="2" key="1">
    <citation type="submission" date="2021-03" db="EMBL/GenBank/DDBJ databases">
        <authorList>
            <person name="Tagirdzhanova G."/>
        </authorList>
    </citation>
    <scope>NUCLEOTIDE SEQUENCE</scope>
</reference>
<dbReference type="AlphaFoldDB" id="A0A8H3J6U4"/>
<dbReference type="InterPro" id="IPR052523">
    <property type="entry name" value="Trichothecene_AcTrans"/>
</dbReference>
<evidence type="ECO:0000313" key="3">
    <source>
        <dbReference type="Proteomes" id="UP000664534"/>
    </source>
</evidence>
<dbReference type="OrthoDB" id="410198at2759"/>
<name>A0A8H3J6U4_9LECA</name>
<dbReference type="Gene3D" id="3.40.630.30">
    <property type="match status" value="1"/>
</dbReference>
<dbReference type="InterPro" id="IPR000182">
    <property type="entry name" value="GNAT_dom"/>
</dbReference>
<gene>
    <name evidence="2" type="ORF">IMSHALPRED_002867</name>
</gene>
<dbReference type="EMBL" id="CAJPDT010000155">
    <property type="protein sequence ID" value="CAF9941727.1"/>
    <property type="molecule type" value="Genomic_DNA"/>
</dbReference>
<dbReference type="Pfam" id="PF00583">
    <property type="entry name" value="Acetyltransf_1"/>
    <property type="match status" value="1"/>
</dbReference>
<dbReference type="InterPro" id="IPR016181">
    <property type="entry name" value="Acyl_CoA_acyltransferase"/>
</dbReference>
<evidence type="ECO:0000259" key="1">
    <source>
        <dbReference type="PROSITE" id="PS51186"/>
    </source>
</evidence>
<dbReference type="SUPFAM" id="SSF55729">
    <property type="entry name" value="Acyl-CoA N-acyltransferases (Nat)"/>
    <property type="match status" value="1"/>
</dbReference>
<dbReference type="Proteomes" id="UP000664534">
    <property type="component" value="Unassembled WGS sequence"/>
</dbReference>
<proteinExistence type="predicted"/>